<comment type="similarity">
    <text evidence="2">Belongs to the resistance-nodulation-cell division (RND) (TC 2.A.6) family.</text>
</comment>
<evidence type="ECO:0000256" key="7">
    <source>
        <dbReference type="ARBA" id="ARBA00022989"/>
    </source>
</evidence>
<dbReference type="Gene3D" id="3.30.70.1430">
    <property type="entry name" value="Multidrug efflux transporter AcrB pore domain"/>
    <property type="match status" value="2"/>
</dbReference>
<name>A0A518DY11_9BACT</name>
<dbReference type="RefSeq" id="WP_145055295.1">
    <property type="nucleotide sequence ID" value="NZ_CP036433.1"/>
</dbReference>
<comment type="subcellular location">
    <subcellularLocation>
        <location evidence="1">Cell inner membrane</location>
        <topology evidence="1">Multi-pass membrane protein</topology>
    </subcellularLocation>
</comment>
<keyword evidence="3" id="KW-0813">Transport</keyword>
<feature type="transmembrane region" description="Helical" evidence="9">
    <location>
        <begin position="534"/>
        <end position="553"/>
    </location>
</feature>
<evidence type="ECO:0000313" key="11">
    <source>
        <dbReference type="Proteomes" id="UP000317648"/>
    </source>
</evidence>
<dbReference type="PANTHER" id="PTHR32063:SF11">
    <property type="entry name" value="CATION OR DRUG EFFLUX SYSTEM PROTEIN"/>
    <property type="match status" value="1"/>
</dbReference>
<dbReference type="GO" id="GO:0015562">
    <property type="term" value="F:efflux transmembrane transporter activity"/>
    <property type="evidence" value="ECO:0007669"/>
    <property type="project" value="InterPro"/>
</dbReference>
<evidence type="ECO:0000256" key="3">
    <source>
        <dbReference type="ARBA" id="ARBA00022448"/>
    </source>
</evidence>
<keyword evidence="4" id="KW-1003">Cell membrane</keyword>
<dbReference type="PRINTS" id="PR00702">
    <property type="entry name" value="ACRIFLAVINRP"/>
</dbReference>
<dbReference type="SUPFAM" id="SSF82714">
    <property type="entry name" value="Multidrug efflux transporter AcrB TolC docking domain, DN and DC subdomains"/>
    <property type="match status" value="2"/>
</dbReference>
<feature type="transmembrane region" description="Helical" evidence="9">
    <location>
        <begin position="12"/>
        <end position="33"/>
    </location>
</feature>
<dbReference type="PANTHER" id="PTHR32063">
    <property type="match status" value="1"/>
</dbReference>
<feature type="transmembrane region" description="Helical" evidence="9">
    <location>
        <begin position="342"/>
        <end position="361"/>
    </location>
</feature>
<keyword evidence="7 9" id="KW-1133">Transmembrane helix</keyword>
<reference evidence="10 11" key="1">
    <citation type="submission" date="2019-02" db="EMBL/GenBank/DDBJ databases">
        <title>Deep-cultivation of Planctomycetes and their phenomic and genomic characterization uncovers novel biology.</title>
        <authorList>
            <person name="Wiegand S."/>
            <person name="Jogler M."/>
            <person name="Boedeker C."/>
            <person name="Pinto D."/>
            <person name="Vollmers J."/>
            <person name="Rivas-Marin E."/>
            <person name="Kohn T."/>
            <person name="Peeters S.H."/>
            <person name="Heuer A."/>
            <person name="Rast P."/>
            <person name="Oberbeckmann S."/>
            <person name="Bunk B."/>
            <person name="Jeske O."/>
            <person name="Meyerdierks A."/>
            <person name="Storesund J.E."/>
            <person name="Kallscheuer N."/>
            <person name="Luecker S."/>
            <person name="Lage O.M."/>
            <person name="Pohl T."/>
            <person name="Merkel B.J."/>
            <person name="Hornburger P."/>
            <person name="Mueller R.-W."/>
            <person name="Bruemmer F."/>
            <person name="Labrenz M."/>
            <person name="Spormann A.M."/>
            <person name="Op den Camp H."/>
            <person name="Overmann J."/>
            <person name="Amann R."/>
            <person name="Jetten M.S.M."/>
            <person name="Mascher T."/>
            <person name="Medema M.H."/>
            <person name="Devos D.P."/>
            <person name="Kaster A.-K."/>
            <person name="Ovreas L."/>
            <person name="Rohde M."/>
            <person name="Galperin M.Y."/>
            <person name="Jogler C."/>
        </authorList>
    </citation>
    <scope>NUCLEOTIDE SEQUENCE [LARGE SCALE GENOMIC DNA]</scope>
    <source>
        <strain evidence="10 11">Pla85_3_4</strain>
    </source>
</reference>
<dbReference type="Gene3D" id="1.20.1640.10">
    <property type="entry name" value="Multidrug efflux transporter AcrB transmembrane domain"/>
    <property type="match status" value="2"/>
</dbReference>
<evidence type="ECO:0000256" key="2">
    <source>
        <dbReference type="ARBA" id="ARBA00010942"/>
    </source>
</evidence>
<dbReference type="SUPFAM" id="SSF82866">
    <property type="entry name" value="Multidrug efflux transporter AcrB transmembrane domain"/>
    <property type="match status" value="2"/>
</dbReference>
<dbReference type="InterPro" id="IPR004764">
    <property type="entry name" value="MdtF-like"/>
</dbReference>
<dbReference type="OrthoDB" id="220575at2"/>
<evidence type="ECO:0000256" key="1">
    <source>
        <dbReference type="ARBA" id="ARBA00004429"/>
    </source>
</evidence>
<evidence type="ECO:0000256" key="8">
    <source>
        <dbReference type="ARBA" id="ARBA00023136"/>
    </source>
</evidence>
<dbReference type="GO" id="GO:0042910">
    <property type="term" value="F:xenobiotic transmembrane transporter activity"/>
    <property type="evidence" value="ECO:0007669"/>
    <property type="project" value="TreeGrafter"/>
</dbReference>
<dbReference type="Pfam" id="PF00873">
    <property type="entry name" value="ACR_tran"/>
    <property type="match status" value="1"/>
</dbReference>
<evidence type="ECO:0000313" key="10">
    <source>
        <dbReference type="EMBL" id="QDU96681.1"/>
    </source>
</evidence>
<keyword evidence="5" id="KW-0997">Cell inner membrane</keyword>
<dbReference type="InterPro" id="IPR001036">
    <property type="entry name" value="Acrflvin-R"/>
</dbReference>
<keyword evidence="6 9" id="KW-0812">Transmembrane</keyword>
<dbReference type="AlphaFoldDB" id="A0A518DY11"/>
<dbReference type="FunFam" id="3.30.70.1430:FF:000001">
    <property type="entry name" value="Efflux pump membrane transporter"/>
    <property type="match status" value="1"/>
</dbReference>
<evidence type="ECO:0000256" key="5">
    <source>
        <dbReference type="ARBA" id="ARBA00022519"/>
    </source>
</evidence>
<dbReference type="Gene3D" id="3.30.70.1440">
    <property type="entry name" value="Multidrug efflux transporter AcrB pore domain"/>
    <property type="match status" value="1"/>
</dbReference>
<feature type="transmembrane region" description="Helical" evidence="9">
    <location>
        <begin position="998"/>
        <end position="1024"/>
    </location>
</feature>
<evidence type="ECO:0000256" key="9">
    <source>
        <dbReference type="SAM" id="Phobius"/>
    </source>
</evidence>
<dbReference type="SUPFAM" id="SSF82693">
    <property type="entry name" value="Multidrug efflux transporter AcrB pore domain, PN1, PN2, PC1 and PC2 subdomains"/>
    <property type="match status" value="4"/>
</dbReference>
<dbReference type="InterPro" id="IPR027463">
    <property type="entry name" value="AcrB_DN_DC_subdom"/>
</dbReference>
<dbReference type="KEGG" id="lcre:Pla8534_45020"/>
<dbReference type="GO" id="GO:0005886">
    <property type="term" value="C:plasma membrane"/>
    <property type="evidence" value="ECO:0007669"/>
    <property type="project" value="UniProtKB-SubCell"/>
</dbReference>
<feature type="transmembrane region" description="Helical" evidence="9">
    <location>
        <begin position="891"/>
        <end position="915"/>
    </location>
</feature>
<evidence type="ECO:0000256" key="6">
    <source>
        <dbReference type="ARBA" id="ARBA00022692"/>
    </source>
</evidence>
<feature type="transmembrane region" description="Helical" evidence="9">
    <location>
        <begin position="471"/>
        <end position="489"/>
    </location>
</feature>
<evidence type="ECO:0000256" key="4">
    <source>
        <dbReference type="ARBA" id="ARBA00022475"/>
    </source>
</evidence>
<sequence>MLSRFFIERPIFANVIAIVTVLIGAVALLELPIEQYPEITPPTVRVTAGYPGANADVVASTVAAPIEQQVNGVENMLYMSSTSSSDGSYSLTVTFEIGTDLDDAQVLVQNRVSVAEPLLPEEVKRQGVTVKKQATNIILLASLTSADNTFDTLFLSNYALLRVKDELSRIPGVGDVTVFGASNYSMRIWLDPEKLKVRKLTTQDVVAAIQEQNVQVAAGQVGQPPSPSGQQFQYTVNVLGRLSEADQFEDIIVKKGEGRRVTYLRDVARVELGSQSYDQFNLKQGKPTANIGIYQLPGANALEVAEAVRHAMEEMSHKFPPGMEYQIPLDTTLFVEASIHEVYKTLFEAGVLVLIVILVFLQDWRAVLIPATTVPVTIIGSFAAMAMLGFSVNMLTLFGLILAIGIVVDDAIVIVENAAHHMEEGMQPKAAAIKAMGEVTGPIIGITLVLMAVFIPSAFLGGVTGQLYRQFALTIAAAALISALNAVTLKPAQCALWMRPAKTKKNIFYRAFNAVYDRFEWAYTFCVRQLLRQIALTMLLFAGLVALTGWVYVSVPTGFFPNEDQGYLFVAVTLPDAASQERTMGVMREIDDILEKTPGVADWITIGGLSLLDNSTAPNAGTLFVTLDPWDERLPAGHTLESILGSIAGPLAQLEEAIAFPFPPPAIRGLGVRSGFKMQIEDRANVGLQQLGQITAEMVEKANEQSTLAAVNSSFRAGVPQVFVDVDREKVKKLDVPLASVFSTLQSYLGSAYVNDFNKFGRTYQVRVQAEPAYRASIDDIRRLEVRNREGSMLPLSAVATVRRSFGPQIVNRYNLYPTAAVTGAPGAGYSSGESLEMMEQIAAQTLPDSMSFDWTDMSYQEKKVGGQAIWIFLMAVALVYLVLAAQYESWFIPAAVILVVPLGLLGAATAVAIRGMDNNLYTQIGIVLIVALASKNAILIVEFAREIRAKGKSIREAAIESARLRFRPILMTSFAFILGVAPLVFAEGAGAAGQQALGTAVFGGMIASTVLAVFFVPVFYVLFQSLAEWFSPPQPQDDEEHVPAEAAAAQ</sequence>
<keyword evidence="11" id="KW-1185">Reference proteome</keyword>
<feature type="transmembrane region" description="Helical" evidence="9">
    <location>
        <begin position="396"/>
        <end position="419"/>
    </location>
</feature>
<accession>A0A518DY11</accession>
<dbReference type="Proteomes" id="UP000317648">
    <property type="component" value="Chromosome"/>
</dbReference>
<organism evidence="10 11">
    <name type="scientific">Lignipirellula cremea</name>
    <dbReference type="NCBI Taxonomy" id="2528010"/>
    <lineage>
        <taxon>Bacteria</taxon>
        <taxon>Pseudomonadati</taxon>
        <taxon>Planctomycetota</taxon>
        <taxon>Planctomycetia</taxon>
        <taxon>Pirellulales</taxon>
        <taxon>Pirellulaceae</taxon>
        <taxon>Lignipirellula</taxon>
    </lineage>
</organism>
<feature type="transmembrane region" description="Helical" evidence="9">
    <location>
        <begin position="921"/>
        <end position="944"/>
    </location>
</feature>
<feature type="transmembrane region" description="Helical" evidence="9">
    <location>
        <begin position="865"/>
        <end position="884"/>
    </location>
</feature>
<keyword evidence="8 9" id="KW-0472">Membrane</keyword>
<feature type="transmembrane region" description="Helical" evidence="9">
    <location>
        <begin position="439"/>
        <end position="459"/>
    </location>
</feature>
<feature type="transmembrane region" description="Helical" evidence="9">
    <location>
        <begin position="368"/>
        <end position="390"/>
    </location>
</feature>
<gene>
    <name evidence="10" type="primary">bepE_2</name>
    <name evidence="10" type="ORF">Pla8534_45020</name>
</gene>
<dbReference type="EMBL" id="CP036433">
    <property type="protein sequence ID" value="QDU96681.1"/>
    <property type="molecule type" value="Genomic_DNA"/>
</dbReference>
<proteinExistence type="inferred from homology"/>
<dbReference type="Gene3D" id="3.30.70.1320">
    <property type="entry name" value="Multidrug efflux transporter AcrB pore domain like"/>
    <property type="match status" value="1"/>
</dbReference>
<protein>
    <submittedName>
        <fullName evidence="10">Efflux pump membrane transporter BepE</fullName>
    </submittedName>
</protein>
<dbReference type="GO" id="GO:0009636">
    <property type="term" value="P:response to toxic substance"/>
    <property type="evidence" value="ECO:0007669"/>
    <property type="project" value="UniProtKB-ARBA"/>
</dbReference>
<dbReference type="NCBIfam" id="TIGR00915">
    <property type="entry name" value="2A0602"/>
    <property type="match status" value="1"/>
</dbReference>
<dbReference type="Gene3D" id="3.30.2090.10">
    <property type="entry name" value="Multidrug efflux transporter AcrB TolC docking domain, DN and DC subdomains"/>
    <property type="match status" value="2"/>
</dbReference>
<dbReference type="NCBIfam" id="NF000282">
    <property type="entry name" value="RND_permease_1"/>
    <property type="match status" value="1"/>
</dbReference>
<dbReference type="FunFam" id="1.20.1640.10:FF:000001">
    <property type="entry name" value="Efflux pump membrane transporter"/>
    <property type="match status" value="1"/>
</dbReference>
<feature type="transmembrane region" description="Helical" evidence="9">
    <location>
        <begin position="965"/>
        <end position="986"/>
    </location>
</feature>